<sequence>MDRKFDVVIGNPPYQDDLIGDNSAKAPPIYDRFMDAAFEISERTVLVTPARFLSNAGQTPKAWNQKILSDEHLMVAAYESDSSAIFPGTSIDGGIVVTYRDASRVIGPIGSHSHISDTAKSLVDQVASHPTASLSSTITEHPCSWNKHVFADHPELRGRIPESSGLRLKTNTFERMSEVCLTADPQDGHAYVQILGLNNRKRERRWVRRDYLVTPEVVDKYKVILASADGAAAKAGRVIGLPTVAAPGTGYTQTFMSIGLFDTEAEAEACAVYLRTKFARAMLRILKTTQHNSAIKWKYVPLQDFADSSEIDWSATVPEIDQQLYVKYRLDPEQIAFIERQIKPIE</sequence>
<dbReference type="GO" id="GO:0004519">
    <property type="term" value="F:endonuclease activity"/>
    <property type="evidence" value="ECO:0007669"/>
    <property type="project" value="UniProtKB-KW"/>
</dbReference>
<dbReference type="Proteomes" id="UP000325516">
    <property type="component" value="Chromosome"/>
</dbReference>
<proteinExistence type="predicted"/>
<dbReference type="Pfam" id="PF07669">
    <property type="entry name" value="Eco57I"/>
    <property type="match status" value="1"/>
</dbReference>
<dbReference type="REBASE" id="370303">
    <property type="entry name" value="MspL031ORF12105P"/>
</dbReference>
<dbReference type="RefSeq" id="WP_150925309.1">
    <property type="nucleotide sequence ID" value="NZ_CP044232.1"/>
</dbReference>
<dbReference type="GO" id="GO:0032259">
    <property type="term" value="P:methylation"/>
    <property type="evidence" value="ECO:0007669"/>
    <property type="project" value="InterPro"/>
</dbReference>
<evidence type="ECO:0000313" key="3">
    <source>
        <dbReference type="Proteomes" id="UP000325516"/>
    </source>
</evidence>
<reference evidence="3" key="1">
    <citation type="submission" date="2019-09" db="EMBL/GenBank/DDBJ databases">
        <title>Mumia zhuanghuii sp. nov. isolated from the intestinal contents of plateau pika (Ochotona curzoniae) in the Qinghai-Tibet plateau of China.</title>
        <authorList>
            <person name="Tian Z."/>
        </authorList>
    </citation>
    <scope>NUCLEOTIDE SEQUENCE [LARGE SCALE GENOMIC DNA]</scope>
    <source>
        <strain evidence="3">L-031</strain>
    </source>
</reference>
<dbReference type="GO" id="GO:0009007">
    <property type="term" value="F:site-specific DNA-methyltransferase (adenine-specific) activity"/>
    <property type="evidence" value="ECO:0007669"/>
    <property type="project" value="UniProtKB-EC"/>
</dbReference>
<dbReference type="InterPro" id="IPR011639">
    <property type="entry name" value="MethylTrfase_TaqI-like_dom"/>
</dbReference>
<dbReference type="GO" id="GO:0006304">
    <property type="term" value="P:DNA modification"/>
    <property type="evidence" value="ECO:0007669"/>
    <property type="project" value="InterPro"/>
</dbReference>
<dbReference type="GO" id="GO:0003676">
    <property type="term" value="F:nucleic acid binding"/>
    <property type="evidence" value="ECO:0007669"/>
    <property type="project" value="InterPro"/>
</dbReference>
<organism evidence="2 3">
    <name type="scientific">Microbacterium lushaniae</name>
    <dbReference type="NCBI Taxonomy" id="2614639"/>
    <lineage>
        <taxon>Bacteria</taxon>
        <taxon>Bacillati</taxon>
        <taxon>Actinomycetota</taxon>
        <taxon>Actinomycetes</taxon>
        <taxon>Micrococcales</taxon>
        <taxon>Microbacteriaceae</taxon>
        <taxon>Microbacterium</taxon>
    </lineage>
</organism>
<name>A0A5J6L5L2_9MICO</name>
<keyword evidence="3" id="KW-1185">Reference proteome</keyword>
<dbReference type="PROSITE" id="PS00092">
    <property type="entry name" value="N6_MTASE"/>
    <property type="match status" value="1"/>
</dbReference>
<gene>
    <name evidence="2" type="ORF">F6J85_12095</name>
</gene>
<dbReference type="AlphaFoldDB" id="A0A5J6L5L2"/>
<evidence type="ECO:0000259" key="1">
    <source>
        <dbReference type="Pfam" id="PF07669"/>
    </source>
</evidence>
<dbReference type="InterPro" id="IPR029063">
    <property type="entry name" value="SAM-dependent_MTases_sf"/>
</dbReference>
<feature type="domain" description="Type II methyltransferase M.TaqI-like" evidence="1">
    <location>
        <begin position="2"/>
        <end position="82"/>
    </location>
</feature>
<dbReference type="KEGG" id="mlz:F6J85_12095"/>
<dbReference type="SUPFAM" id="SSF53335">
    <property type="entry name" value="S-adenosyl-L-methionine-dependent methyltransferases"/>
    <property type="match status" value="1"/>
</dbReference>
<protein>
    <submittedName>
        <fullName evidence="2">Restriction endonuclease</fullName>
    </submittedName>
</protein>
<evidence type="ECO:0000313" key="2">
    <source>
        <dbReference type="EMBL" id="QEW03757.1"/>
    </source>
</evidence>
<dbReference type="Gene3D" id="3.40.50.150">
    <property type="entry name" value="Vaccinia Virus protein VP39"/>
    <property type="match status" value="1"/>
</dbReference>
<accession>A0A5J6L5L2</accession>
<keyword evidence="2" id="KW-0255">Endonuclease</keyword>
<keyword evidence="2" id="KW-0540">Nuclease</keyword>
<dbReference type="EMBL" id="CP044232">
    <property type="protein sequence ID" value="QEW03757.1"/>
    <property type="molecule type" value="Genomic_DNA"/>
</dbReference>
<dbReference type="InterPro" id="IPR002052">
    <property type="entry name" value="DNA_methylase_N6_adenine_CS"/>
</dbReference>
<keyword evidence="2" id="KW-0378">Hydrolase</keyword>